<sequence>MEALVYLPADDDGWWCRKHPSAQPPTGGVCPLCLRARLLRLCPDCAAERPCGCSCPSTSSAASSSSLSSLSSIDLPRSGAPGAYVGVVGRVSLLIDSEPAFRRSRSTAFRLLRPRPHESAGCPADAPPGLEAGKGWSWLWPFAKTKKPDEDCTKDAPQAATRLSRSRSVGFVPGSGSFPEAGAFHGGGGGCVGVGDVKLKGWNRYFPSPMKAFRQRKSCNVVEARSPLCRG</sequence>
<accession>A0A843U7E1</accession>
<proteinExistence type="predicted"/>
<evidence type="ECO:0000313" key="1">
    <source>
        <dbReference type="EMBL" id="MQL77937.1"/>
    </source>
</evidence>
<name>A0A843U7E1_COLES</name>
<organism evidence="1 2">
    <name type="scientific">Colocasia esculenta</name>
    <name type="common">Wild taro</name>
    <name type="synonym">Arum esculentum</name>
    <dbReference type="NCBI Taxonomy" id="4460"/>
    <lineage>
        <taxon>Eukaryota</taxon>
        <taxon>Viridiplantae</taxon>
        <taxon>Streptophyta</taxon>
        <taxon>Embryophyta</taxon>
        <taxon>Tracheophyta</taxon>
        <taxon>Spermatophyta</taxon>
        <taxon>Magnoliopsida</taxon>
        <taxon>Liliopsida</taxon>
        <taxon>Araceae</taxon>
        <taxon>Aroideae</taxon>
        <taxon>Colocasieae</taxon>
        <taxon>Colocasia</taxon>
    </lineage>
</organism>
<dbReference type="PANTHER" id="PTHR34197:SF2">
    <property type="entry name" value="OS04G0591300 PROTEIN"/>
    <property type="match status" value="1"/>
</dbReference>
<dbReference type="OrthoDB" id="691764at2759"/>
<protein>
    <submittedName>
        <fullName evidence="1">Uncharacterized protein</fullName>
    </submittedName>
</protein>
<comment type="caution">
    <text evidence="1">The sequence shown here is derived from an EMBL/GenBank/DDBJ whole genome shotgun (WGS) entry which is preliminary data.</text>
</comment>
<gene>
    <name evidence="1" type="ORF">Taro_010353</name>
</gene>
<dbReference type="EMBL" id="NMUH01000373">
    <property type="protein sequence ID" value="MQL77937.1"/>
    <property type="molecule type" value="Genomic_DNA"/>
</dbReference>
<evidence type="ECO:0000313" key="2">
    <source>
        <dbReference type="Proteomes" id="UP000652761"/>
    </source>
</evidence>
<reference evidence="1" key="1">
    <citation type="submission" date="2017-07" db="EMBL/GenBank/DDBJ databases">
        <title>Taro Niue Genome Assembly and Annotation.</title>
        <authorList>
            <person name="Atibalentja N."/>
            <person name="Keating K."/>
            <person name="Fields C.J."/>
        </authorList>
    </citation>
    <scope>NUCLEOTIDE SEQUENCE</scope>
    <source>
        <strain evidence="1">Niue_2</strain>
        <tissue evidence="1">Leaf</tissue>
    </source>
</reference>
<dbReference type="AlphaFoldDB" id="A0A843U7E1"/>
<dbReference type="PANTHER" id="PTHR34197">
    <property type="entry name" value="OS04G0591300 PROTEIN"/>
    <property type="match status" value="1"/>
</dbReference>
<dbReference type="Proteomes" id="UP000652761">
    <property type="component" value="Unassembled WGS sequence"/>
</dbReference>
<keyword evidence="2" id="KW-1185">Reference proteome</keyword>